<keyword evidence="3" id="KW-1185">Reference proteome</keyword>
<evidence type="ECO:0000256" key="1">
    <source>
        <dbReference type="SAM" id="Coils"/>
    </source>
</evidence>
<gene>
    <name evidence="2" type="ORF">GCM10009720_06210</name>
</gene>
<feature type="coiled-coil region" evidence="1">
    <location>
        <begin position="129"/>
        <end position="163"/>
    </location>
</feature>
<evidence type="ECO:0000313" key="3">
    <source>
        <dbReference type="Proteomes" id="UP001501461"/>
    </source>
</evidence>
<keyword evidence="1" id="KW-0175">Coiled coil</keyword>
<organism evidence="2 3">
    <name type="scientific">Yaniella flava</name>
    <dbReference type="NCBI Taxonomy" id="287930"/>
    <lineage>
        <taxon>Bacteria</taxon>
        <taxon>Bacillati</taxon>
        <taxon>Actinomycetota</taxon>
        <taxon>Actinomycetes</taxon>
        <taxon>Micrococcales</taxon>
        <taxon>Micrococcaceae</taxon>
        <taxon>Yaniella</taxon>
    </lineage>
</organism>
<dbReference type="InterPro" id="IPR047114">
    <property type="entry name" value="YciF"/>
</dbReference>
<comment type="caution">
    <text evidence="2">The sequence shown here is derived from an EMBL/GenBank/DDBJ whole genome shotgun (WGS) entry which is preliminary data.</text>
</comment>
<dbReference type="PANTHER" id="PTHR30565">
    <property type="entry name" value="PROTEIN YCIF"/>
    <property type="match status" value="1"/>
</dbReference>
<dbReference type="InterPro" id="IPR012347">
    <property type="entry name" value="Ferritin-like"/>
</dbReference>
<reference evidence="2 3" key="1">
    <citation type="journal article" date="2019" name="Int. J. Syst. Evol. Microbiol.">
        <title>The Global Catalogue of Microorganisms (GCM) 10K type strain sequencing project: providing services to taxonomists for standard genome sequencing and annotation.</title>
        <authorList>
            <consortium name="The Broad Institute Genomics Platform"/>
            <consortium name="The Broad Institute Genome Sequencing Center for Infectious Disease"/>
            <person name="Wu L."/>
            <person name="Ma J."/>
        </authorList>
    </citation>
    <scope>NUCLEOTIDE SEQUENCE [LARGE SCALE GENOMIC DNA]</scope>
    <source>
        <strain evidence="2 3">JCM 13595</strain>
    </source>
</reference>
<feature type="coiled-coil region" evidence="1">
    <location>
        <begin position="41"/>
        <end position="75"/>
    </location>
</feature>
<sequence length="163" mass="18423">MQINKAKQLFERLLSFTANAEQQMVDALPRFAEAAEHKSLRKAFENHLEETQGQLKRLEQAAENLEGIRLKQLKDVPLAALIEDSDAIIENTAPGPIRDFALIGAARKIEHYEIAAYRTLRSLAKELGYADLRALLKETLEEEQAADEKLKKLSNKKIELAND</sequence>
<name>A0ABN2U5P6_9MICC</name>
<evidence type="ECO:0000313" key="2">
    <source>
        <dbReference type="EMBL" id="GAA2029113.1"/>
    </source>
</evidence>
<dbReference type="Pfam" id="PF05974">
    <property type="entry name" value="DUF892"/>
    <property type="match status" value="1"/>
</dbReference>
<dbReference type="PANTHER" id="PTHR30565:SF9">
    <property type="entry name" value="PROTEIN YCIF"/>
    <property type="match status" value="1"/>
</dbReference>
<accession>A0ABN2U5P6</accession>
<dbReference type="EMBL" id="BAAAMN010000010">
    <property type="protein sequence ID" value="GAA2029113.1"/>
    <property type="molecule type" value="Genomic_DNA"/>
</dbReference>
<dbReference type="InterPro" id="IPR010287">
    <property type="entry name" value="DUF892_YciF-like"/>
</dbReference>
<dbReference type="Proteomes" id="UP001501461">
    <property type="component" value="Unassembled WGS sequence"/>
</dbReference>
<protein>
    <submittedName>
        <fullName evidence="2">Ferritin-like domain-containing protein</fullName>
    </submittedName>
</protein>
<proteinExistence type="predicted"/>
<dbReference type="SUPFAM" id="SSF47240">
    <property type="entry name" value="Ferritin-like"/>
    <property type="match status" value="1"/>
</dbReference>
<dbReference type="InterPro" id="IPR009078">
    <property type="entry name" value="Ferritin-like_SF"/>
</dbReference>
<dbReference type="Gene3D" id="1.20.1260.10">
    <property type="match status" value="1"/>
</dbReference>
<dbReference type="RefSeq" id="WP_343956134.1">
    <property type="nucleotide sequence ID" value="NZ_BAAAMN010000010.1"/>
</dbReference>